<dbReference type="PATRIC" id="fig|1321820.3.peg.586"/>
<dbReference type="eggNOG" id="ENOG503053N">
    <property type="taxonomic scope" value="Bacteria"/>
</dbReference>
<protein>
    <submittedName>
        <fullName evidence="2">Uncharacterized protein</fullName>
    </submittedName>
</protein>
<accession>U2QSM2</accession>
<dbReference type="EMBL" id="AWVP01000036">
    <property type="protein sequence ID" value="ERK59224.1"/>
    <property type="molecule type" value="Genomic_DNA"/>
</dbReference>
<evidence type="ECO:0000256" key="1">
    <source>
        <dbReference type="SAM" id="Coils"/>
    </source>
</evidence>
<feature type="coiled-coil region" evidence="1">
    <location>
        <begin position="4"/>
        <end position="31"/>
    </location>
</feature>
<proteinExistence type="predicted"/>
<gene>
    <name evidence="2" type="ORF">HMPREF1983_00599</name>
</gene>
<dbReference type="Proteomes" id="UP000016637">
    <property type="component" value="Unassembled WGS sequence"/>
</dbReference>
<sequence length="94" mass="11458">MLTNLEAINTRNELQENYKRLNEDENKVLKDLEISKDELYTVLNMENPYPEHVWTVRDYFEDKLIEKGIEVFPFTKLANYNANRWVSYKTPWRK</sequence>
<name>U2QSM2_9BACL</name>
<comment type="caution">
    <text evidence="2">The sequence shown here is derived from an EMBL/GenBank/DDBJ whole genome shotgun (WGS) entry which is preliminary data.</text>
</comment>
<dbReference type="Pfam" id="PF10078">
    <property type="entry name" value="DUF2316"/>
    <property type="match status" value="1"/>
</dbReference>
<dbReference type="InterPro" id="IPR018757">
    <property type="entry name" value="DUF2316"/>
</dbReference>
<organism evidence="2 3">
    <name type="scientific">Gemella bergeri ATCC 700627</name>
    <dbReference type="NCBI Taxonomy" id="1321820"/>
    <lineage>
        <taxon>Bacteria</taxon>
        <taxon>Bacillati</taxon>
        <taxon>Bacillota</taxon>
        <taxon>Bacilli</taxon>
        <taxon>Bacillales</taxon>
        <taxon>Gemellaceae</taxon>
        <taxon>Gemella</taxon>
    </lineage>
</organism>
<dbReference type="AlphaFoldDB" id="U2QSM2"/>
<keyword evidence="1" id="KW-0175">Coiled coil</keyword>
<reference evidence="2 3" key="1">
    <citation type="submission" date="2013-08" db="EMBL/GenBank/DDBJ databases">
        <authorList>
            <person name="Weinstock G."/>
            <person name="Sodergren E."/>
            <person name="Wylie T."/>
            <person name="Fulton L."/>
            <person name="Fulton R."/>
            <person name="Fronick C."/>
            <person name="O'Laughlin M."/>
            <person name="Godfrey J."/>
            <person name="Miner T."/>
            <person name="Herter B."/>
            <person name="Appelbaum E."/>
            <person name="Cordes M."/>
            <person name="Lek S."/>
            <person name="Wollam A."/>
            <person name="Pepin K.H."/>
            <person name="Palsikar V.B."/>
            <person name="Mitreva M."/>
            <person name="Wilson R.K."/>
        </authorList>
    </citation>
    <scope>NUCLEOTIDE SEQUENCE [LARGE SCALE GENOMIC DNA]</scope>
    <source>
        <strain evidence="2 3">ATCC 700627</strain>
    </source>
</reference>
<dbReference type="HOGENOM" id="CLU_163224_2_0_9"/>
<evidence type="ECO:0000313" key="3">
    <source>
        <dbReference type="Proteomes" id="UP000016637"/>
    </source>
</evidence>
<evidence type="ECO:0000313" key="2">
    <source>
        <dbReference type="EMBL" id="ERK59224.1"/>
    </source>
</evidence>
<keyword evidence="3" id="KW-1185">Reference proteome</keyword>
<dbReference type="RefSeq" id="WP_021753179.1">
    <property type="nucleotide sequence ID" value="NZ_KI271849.1"/>
</dbReference>